<keyword evidence="1" id="KW-0812">Transmembrane</keyword>
<dbReference type="RefSeq" id="WP_040287867.1">
    <property type="nucleotide sequence ID" value="NZ_AFXZ01000002.1"/>
</dbReference>
<feature type="transmembrane region" description="Helical" evidence="1">
    <location>
        <begin position="363"/>
        <end position="382"/>
    </location>
</feature>
<feature type="transmembrane region" description="Helical" evidence="1">
    <location>
        <begin position="636"/>
        <end position="655"/>
    </location>
</feature>
<dbReference type="EMBL" id="AFXZ01000002">
    <property type="protein sequence ID" value="EGV44948.2"/>
    <property type="molecule type" value="Genomic_DNA"/>
</dbReference>
<feature type="transmembrane region" description="Helical" evidence="1">
    <location>
        <begin position="464"/>
        <end position="482"/>
    </location>
</feature>
<feature type="transmembrane region" description="Helical" evidence="1">
    <location>
        <begin position="230"/>
        <end position="247"/>
    </location>
</feature>
<feature type="transmembrane region" description="Helical" evidence="1">
    <location>
        <begin position="276"/>
        <end position="296"/>
    </location>
</feature>
<feature type="transmembrane region" description="Helical" evidence="1">
    <location>
        <begin position="597"/>
        <end position="616"/>
    </location>
</feature>
<protein>
    <submittedName>
        <fullName evidence="2">DUF2339 domain-containing protein</fullName>
    </submittedName>
</protein>
<keyword evidence="1" id="KW-1133">Transmembrane helix</keyword>
<evidence type="ECO:0000313" key="3">
    <source>
        <dbReference type="Proteomes" id="UP000003730"/>
    </source>
</evidence>
<feature type="transmembrane region" description="Helical" evidence="1">
    <location>
        <begin position="441"/>
        <end position="457"/>
    </location>
</feature>
<feature type="transmembrane region" description="Helical" evidence="1">
    <location>
        <begin position="388"/>
        <end position="409"/>
    </location>
</feature>
<dbReference type="Pfam" id="PF10101">
    <property type="entry name" value="DUF2339"/>
    <property type="match status" value="1"/>
</dbReference>
<evidence type="ECO:0000313" key="2">
    <source>
        <dbReference type="EMBL" id="EGV44948.2"/>
    </source>
</evidence>
<feature type="transmembrane region" description="Helical" evidence="1">
    <location>
        <begin position="723"/>
        <end position="744"/>
    </location>
</feature>
<feature type="transmembrane region" description="Helical" evidence="1">
    <location>
        <begin position="197"/>
        <end position="218"/>
    </location>
</feature>
<keyword evidence="1" id="KW-0472">Membrane</keyword>
<feature type="transmembrane region" description="Helical" evidence="1">
    <location>
        <begin position="540"/>
        <end position="559"/>
    </location>
</feature>
<sequence length="817" mass="92964">MEYVLLIIIIILLIVQNTKYSKERLNLRNEIYLLNEKLNSLLVLYKKTNKSAEKESVKETIQPPPEDPFKTPPIVVTPSVPLFNNDDKEEPEEKPEESIKVAAATKTVMTTAPTEKVKIEPQPGIWERFKQRNPDLEKFIGENLINKIGILILVLGISYFVKFAIDKNWINEPARVGIGILAGSLVLFIAHRLRKKYAPFSSVLVAGSIAIFYFTIAIAYHEYQLFGKEVAFAIMVIITAFSCLISLSYNRMELAVLSLIGGFLVPFMVSSGSGNYIVLFTYIAILDIGILVLAYFKKWHLVHILAFVFTSLLFSGWILNEMDENKPHYLGALIFGFVFYLIFIITNIINNLRTKDSFSKTQLVMLTLNNFVFYGIGMLVLSEFKPEFSGLFTTFLALLNLAYASFLYKKFGLDKIAVYLLIGLTLTFITLAIPVQFSGNNITIFWAIEAVLLMWLAQKSQIKSYRFAAVLVQILMVISLFLDWPSYLDKNPDFYIALNPIFIAGVFVVASFVSVALLLQKESEKLSKFGFTFNPKTYNKIAVALAVITGYLVGFIEVAYQAISHFTRNDFLAIIVVYHLLFSAVFAFALKKSIVNYKIISVLSIFNILLFTFLFFKIPFAELENNIFYNTNNLMAYYLHIISFVLIVYFCYLLYKTNIKEKVLGLFSKKWMIWIAAFISVYILSNEVILQGLHTMSFTIEKDPLVDQFYLVSEMVSAAKHKIVKTALPVLWGVLAFVFLIIGIKKQVKQLRIIALSLLGLTIVKLFVYDISNVSETGKIIAFILLGVLILIISFVYQKIKFLVIDENKTDEDDKID</sequence>
<gene>
    <name evidence="2" type="ORF">BZARG_168</name>
</gene>
<feature type="transmembrane region" description="Helical" evidence="1">
    <location>
        <begin position="331"/>
        <end position="351"/>
    </location>
</feature>
<feature type="transmembrane region" description="Helical" evidence="1">
    <location>
        <begin position="301"/>
        <end position="319"/>
    </location>
</feature>
<dbReference type="AlphaFoldDB" id="G2E9F7"/>
<dbReference type="PANTHER" id="PTHR38434:SF1">
    <property type="entry name" value="BLL2549 PROTEIN"/>
    <property type="match status" value="1"/>
</dbReference>
<feature type="transmembrane region" description="Helical" evidence="1">
    <location>
        <begin position="173"/>
        <end position="190"/>
    </location>
</feature>
<accession>G2E9F7</accession>
<evidence type="ECO:0000256" key="1">
    <source>
        <dbReference type="SAM" id="Phobius"/>
    </source>
</evidence>
<dbReference type="PATRIC" id="fig|1046627.3.peg.183"/>
<dbReference type="OrthoDB" id="666059at2"/>
<feature type="transmembrane region" description="Helical" evidence="1">
    <location>
        <begin position="671"/>
        <end position="690"/>
    </location>
</feature>
<feature type="transmembrane region" description="Helical" evidence="1">
    <location>
        <begin position="780"/>
        <end position="797"/>
    </location>
</feature>
<feature type="transmembrane region" description="Helical" evidence="1">
    <location>
        <begin position="416"/>
        <end position="435"/>
    </location>
</feature>
<dbReference type="InterPro" id="IPR014600">
    <property type="entry name" value="UCP035905_mem"/>
</dbReference>
<comment type="caution">
    <text evidence="2">The sequence shown here is derived from an EMBL/GenBank/DDBJ whole genome shotgun (WGS) entry which is preliminary data.</text>
</comment>
<dbReference type="PANTHER" id="PTHR38434">
    <property type="entry name" value="BLL2549 PROTEIN"/>
    <property type="match status" value="1"/>
</dbReference>
<feature type="transmembrane region" description="Helical" evidence="1">
    <location>
        <begin position="254"/>
        <end position="270"/>
    </location>
</feature>
<dbReference type="PIRSF" id="PIRSF035905">
    <property type="entry name" value="UCP035905_mp"/>
    <property type="match status" value="1"/>
</dbReference>
<feature type="transmembrane region" description="Helical" evidence="1">
    <location>
        <begin position="571"/>
        <end position="590"/>
    </location>
</feature>
<feature type="transmembrane region" description="Helical" evidence="1">
    <location>
        <begin position="144"/>
        <end position="161"/>
    </location>
</feature>
<feature type="transmembrane region" description="Helical" evidence="1">
    <location>
        <begin position="494"/>
        <end position="519"/>
    </location>
</feature>
<dbReference type="eggNOG" id="COG5373">
    <property type="taxonomic scope" value="Bacteria"/>
</dbReference>
<name>G2E9F7_9FLAO</name>
<keyword evidence="3" id="KW-1185">Reference proteome</keyword>
<dbReference type="Proteomes" id="UP000003730">
    <property type="component" value="Unassembled WGS sequence"/>
</dbReference>
<feature type="transmembrane region" description="Helical" evidence="1">
    <location>
        <begin position="751"/>
        <end position="768"/>
    </location>
</feature>
<dbReference type="STRING" id="1046627.BZARG_168"/>
<dbReference type="InterPro" id="IPR019286">
    <property type="entry name" value="DUF2339_TM"/>
</dbReference>
<organism evidence="2 3">
    <name type="scientific">Bizionia argentinensis JUB59</name>
    <dbReference type="NCBI Taxonomy" id="1046627"/>
    <lineage>
        <taxon>Bacteria</taxon>
        <taxon>Pseudomonadati</taxon>
        <taxon>Bacteroidota</taxon>
        <taxon>Flavobacteriia</taxon>
        <taxon>Flavobacteriales</taxon>
        <taxon>Flavobacteriaceae</taxon>
        <taxon>Bizionia</taxon>
    </lineage>
</organism>
<proteinExistence type="predicted"/>
<reference evidence="2 3" key="1">
    <citation type="journal article" date="2008" name="Int. J. Syst. Evol. Microbiol.">
        <title>Bizionia argentinensis sp. nov., isolated from surface marine water in Antarctica.</title>
        <authorList>
            <person name="Bercovich A."/>
            <person name="Vazquez S.C."/>
            <person name="Yankilevich P."/>
            <person name="Coria S.H."/>
            <person name="Foti M."/>
            <person name="Hernandez E."/>
            <person name="Vidal A."/>
            <person name="Ruberto L."/>
            <person name="Melo C."/>
            <person name="Marenssi S."/>
            <person name="Criscuolo M."/>
            <person name="Memoli M."/>
            <person name="Arguelles M."/>
            <person name="Mac Cormack W.P."/>
        </authorList>
    </citation>
    <scope>NUCLEOTIDE SEQUENCE [LARGE SCALE GENOMIC DNA]</scope>
    <source>
        <strain evidence="2 3">JUB59</strain>
    </source>
</reference>